<dbReference type="InterPro" id="IPR009061">
    <property type="entry name" value="DNA-bd_dom_put_sf"/>
</dbReference>
<dbReference type="SUPFAM" id="SSF46955">
    <property type="entry name" value="Putative DNA-binding domain"/>
    <property type="match status" value="1"/>
</dbReference>
<evidence type="ECO:0000259" key="1">
    <source>
        <dbReference type="Pfam" id="PF12728"/>
    </source>
</evidence>
<dbReference type="Proteomes" id="UP000014174">
    <property type="component" value="Unassembled WGS sequence"/>
</dbReference>
<organism evidence="2 3">
    <name type="scientific">Arcticibacter svalbardensis MN12-7</name>
    <dbReference type="NCBI Taxonomy" id="1150600"/>
    <lineage>
        <taxon>Bacteria</taxon>
        <taxon>Pseudomonadati</taxon>
        <taxon>Bacteroidota</taxon>
        <taxon>Sphingobacteriia</taxon>
        <taxon>Sphingobacteriales</taxon>
        <taxon>Sphingobacteriaceae</taxon>
        <taxon>Arcticibacter</taxon>
    </lineage>
</organism>
<evidence type="ECO:0000313" key="2">
    <source>
        <dbReference type="EMBL" id="EOR92748.1"/>
    </source>
</evidence>
<dbReference type="Pfam" id="PF12728">
    <property type="entry name" value="HTH_17"/>
    <property type="match status" value="1"/>
</dbReference>
<feature type="domain" description="Helix-turn-helix" evidence="1">
    <location>
        <begin position="32"/>
        <end position="81"/>
    </location>
</feature>
<dbReference type="STRING" id="1150600.ADIARSV_4099"/>
<protein>
    <recommendedName>
        <fullName evidence="1">Helix-turn-helix domain-containing protein</fullName>
    </recommendedName>
</protein>
<dbReference type="InterPro" id="IPR041657">
    <property type="entry name" value="HTH_17"/>
</dbReference>
<keyword evidence="3" id="KW-1185">Reference proteome</keyword>
<dbReference type="AlphaFoldDB" id="R9GM05"/>
<name>R9GM05_9SPHI</name>
<dbReference type="EMBL" id="AQPN01000144">
    <property type="protein sequence ID" value="EOR92748.1"/>
    <property type="molecule type" value="Genomic_DNA"/>
</dbReference>
<evidence type="ECO:0000313" key="3">
    <source>
        <dbReference type="Proteomes" id="UP000014174"/>
    </source>
</evidence>
<gene>
    <name evidence="2" type="ORF">ADIARSV_4099</name>
</gene>
<sequence>MLGSVIKNALQDFNERGKSLLVEKNISDNPDLMNMEEVIKFLKVSKVTIHNWKRNGIIKSHKMGRKLYFKKSEMLDAIKRQKYSI</sequence>
<proteinExistence type="predicted"/>
<comment type="caution">
    <text evidence="2">The sequence shown here is derived from an EMBL/GenBank/DDBJ whole genome shotgun (WGS) entry which is preliminary data.</text>
</comment>
<dbReference type="Gene3D" id="1.10.1660.10">
    <property type="match status" value="1"/>
</dbReference>
<accession>R9GM05</accession>
<reference evidence="2 3" key="1">
    <citation type="journal article" date="2013" name="Genome Announc.">
        <title>Draft Genome Sequence of Arcticibacter svalbardensis Strain MN12-7T, a Member of the Family Sphingobacteriaceae Isolated from an Arctic Soil Sample.</title>
        <authorList>
            <person name="Shivaji S."/>
            <person name="Ara S."/>
            <person name="Prasad S."/>
            <person name="Manasa B.P."/>
            <person name="Begum Z."/>
            <person name="Singh A."/>
            <person name="Kumar Pinnaka A."/>
        </authorList>
    </citation>
    <scope>NUCLEOTIDE SEQUENCE [LARGE SCALE GENOMIC DNA]</scope>
    <source>
        <strain evidence="2 3">MN12-7</strain>
    </source>
</reference>